<comment type="similarity">
    <text evidence="2">Belongs to the threonine aldolase family.</text>
</comment>
<evidence type="ECO:0000313" key="6">
    <source>
        <dbReference type="WBParaSite" id="MhA1_Contig550.frz3.gene1"/>
    </source>
</evidence>
<dbReference type="Gene3D" id="3.90.1150.10">
    <property type="entry name" value="Aspartate Aminotransferase, domain 1"/>
    <property type="match status" value="1"/>
</dbReference>
<name>A0A1I8BSC1_MELHA</name>
<evidence type="ECO:0000256" key="1">
    <source>
        <dbReference type="ARBA" id="ARBA00001933"/>
    </source>
</evidence>
<dbReference type="WBParaSite" id="MhA1_Contig550.frz3.gene1">
    <property type="protein sequence ID" value="MhA1_Contig550.frz3.gene1"/>
    <property type="gene ID" value="MhA1_Contig550.frz3.gene1"/>
</dbReference>
<dbReference type="Pfam" id="PF01212">
    <property type="entry name" value="Beta_elim_lyase"/>
    <property type="match status" value="1"/>
</dbReference>
<evidence type="ECO:0000259" key="4">
    <source>
        <dbReference type="Pfam" id="PF01212"/>
    </source>
</evidence>
<dbReference type="InterPro" id="IPR001597">
    <property type="entry name" value="ArAA_b-elim_lyase/Thr_aldolase"/>
</dbReference>
<protein>
    <submittedName>
        <fullName evidence="6">Beta_elim_lyase domain-containing protein</fullName>
    </submittedName>
</protein>
<proteinExistence type="inferred from homology"/>
<dbReference type="InterPro" id="IPR015421">
    <property type="entry name" value="PyrdxlP-dep_Trfase_major"/>
</dbReference>
<dbReference type="PANTHER" id="PTHR48097">
    <property type="entry name" value="L-THREONINE ALDOLASE-RELATED"/>
    <property type="match status" value="1"/>
</dbReference>
<evidence type="ECO:0000313" key="5">
    <source>
        <dbReference type="Proteomes" id="UP000095281"/>
    </source>
</evidence>
<comment type="cofactor">
    <cofactor evidence="1">
        <name>pyridoxal 5'-phosphate</name>
        <dbReference type="ChEBI" id="CHEBI:597326"/>
    </cofactor>
</comment>
<evidence type="ECO:0000256" key="3">
    <source>
        <dbReference type="ARBA" id="ARBA00022898"/>
    </source>
</evidence>
<dbReference type="InterPro" id="IPR015422">
    <property type="entry name" value="PyrdxlP-dep_Trfase_small"/>
</dbReference>
<dbReference type="Proteomes" id="UP000095281">
    <property type="component" value="Unplaced"/>
</dbReference>
<dbReference type="AlphaFoldDB" id="A0A1I8BSC1"/>
<dbReference type="GO" id="GO:0006520">
    <property type="term" value="P:amino acid metabolic process"/>
    <property type="evidence" value="ECO:0007669"/>
    <property type="project" value="InterPro"/>
</dbReference>
<dbReference type="Gene3D" id="3.40.640.10">
    <property type="entry name" value="Type I PLP-dependent aspartate aminotransferase-like (Major domain)"/>
    <property type="match status" value="1"/>
</dbReference>
<dbReference type="InterPro" id="IPR015424">
    <property type="entry name" value="PyrdxlP-dep_Trfase"/>
</dbReference>
<reference evidence="6" key="1">
    <citation type="submission" date="2016-11" db="UniProtKB">
        <authorList>
            <consortium name="WormBaseParasite"/>
        </authorList>
    </citation>
    <scope>IDENTIFICATION</scope>
</reference>
<feature type="domain" description="Aromatic amino acid beta-eliminating lyase/threonine aldolase" evidence="4">
    <location>
        <begin position="69"/>
        <end position="185"/>
    </location>
</feature>
<sequence>MEDNDNISTNYSTFSETKKKWSHRNVRRRLSILSPFTTSTLKMSTENYENNHLIQNGKEKPINGHKIILTSDNWTGAHHSISEALLRHSAGCDKAYGAGDLDKKIERTFNQIFEKEVAVYFVGTGTAANALAMAYLNRPGGIIFSHKHAHLIEDECGAPEYFTGGARMFGVDGALGKIDPEVAARNFPYLRKRAGHLFSKTRFVAAQFEAYFRDDLWLKNARHANKMATRLASIIKPSNRCRLACEVEANEVFVVMSRNIVEMLKEDRERK</sequence>
<keyword evidence="5" id="KW-1185">Reference proteome</keyword>
<accession>A0A1I8BSC1</accession>
<dbReference type="PANTHER" id="PTHR48097:SF5">
    <property type="entry name" value="LOW SPECIFICITY L-THREONINE ALDOLASE"/>
    <property type="match status" value="1"/>
</dbReference>
<organism evidence="5 6">
    <name type="scientific">Meloidogyne hapla</name>
    <name type="common">Root-knot nematode worm</name>
    <dbReference type="NCBI Taxonomy" id="6305"/>
    <lineage>
        <taxon>Eukaryota</taxon>
        <taxon>Metazoa</taxon>
        <taxon>Ecdysozoa</taxon>
        <taxon>Nematoda</taxon>
        <taxon>Chromadorea</taxon>
        <taxon>Rhabditida</taxon>
        <taxon>Tylenchina</taxon>
        <taxon>Tylenchomorpha</taxon>
        <taxon>Tylenchoidea</taxon>
        <taxon>Meloidogynidae</taxon>
        <taxon>Meloidogyninae</taxon>
        <taxon>Meloidogyne</taxon>
    </lineage>
</organism>
<dbReference type="GO" id="GO:0016829">
    <property type="term" value="F:lyase activity"/>
    <property type="evidence" value="ECO:0007669"/>
    <property type="project" value="InterPro"/>
</dbReference>
<evidence type="ECO:0000256" key="2">
    <source>
        <dbReference type="ARBA" id="ARBA00006966"/>
    </source>
</evidence>
<dbReference type="SUPFAM" id="SSF53383">
    <property type="entry name" value="PLP-dependent transferases"/>
    <property type="match status" value="2"/>
</dbReference>
<keyword evidence="3" id="KW-0663">Pyridoxal phosphate</keyword>